<keyword evidence="3" id="KW-1185">Reference proteome</keyword>
<evidence type="ECO:0000313" key="3">
    <source>
        <dbReference type="Proteomes" id="UP000324222"/>
    </source>
</evidence>
<evidence type="ECO:0000313" key="2">
    <source>
        <dbReference type="EMBL" id="MPC17700.1"/>
    </source>
</evidence>
<proteinExistence type="predicted"/>
<gene>
    <name evidence="2" type="ORF">E2C01_010565</name>
</gene>
<protein>
    <submittedName>
        <fullName evidence="2">Uncharacterized protein</fullName>
    </submittedName>
</protein>
<dbReference type="EMBL" id="VSRR010000614">
    <property type="protein sequence ID" value="MPC17700.1"/>
    <property type="molecule type" value="Genomic_DNA"/>
</dbReference>
<evidence type="ECO:0000256" key="1">
    <source>
        <dbReference type="SAM" id="MobiDB-lite"/>
    </source>
</evidence>
<name>A0A5B7D8Q3_PORTR</name>
<reference evidence="2 3" key="1">
    <citation type="submission" date="2019-05" db="EMBL/GenBank/DDBJ databases">
        <title>Another draft genome of Portunus trituberculatus and its Hox gene families provides insights of decapod evolution.</title>
        <authorList>
            <person name="Jeong J.-H."/>
            <person name="Song I."/>
            <person name="Kim S."/>
            <person name="Choi T."/>
            <person name="Kim D."/>
            <person name="Ryu S."/>
            <person name="Kim W."/>
        </authorList>
    </citation>
    <scope>NUCLEOTIDE SEQUENCE [LARGE SCALE GENOMIC DNA]</scope>
    <source>
        <tissue evidence="2">Muscle</tissue>
    </source>
</reference>
<accession>A0A5B7D8Q3</accession>
<organism evidence="2 3">
    <name type="scientific">Portunus trituberculatus</name>
    <name type="common">Swimming crab</name>
    <name type="synonym">Neptunus trituberculatus</name>
    <dbReference type="NCBI Taxonomy" id="210409"/>
    <lineage>
        <taxon>Eukaryota</taxon>
        <taxon>Metazoa</taxon>
        <taxon>Ecdysozoa</taxon>
        <taxon>Arthropoda</taxon>
        <taxon>Crustacea</taxon>
        <taxon>Multicrustacea</taxon>
        <taxon>Malacostraca</taxon>
        <taxon>Eumalacostraca</taxon>
        <taxon>Eucarida</taxon>
        <taxon>Decapoda</taxon>
        <taxon>Pleocyemata</taxon>
        <taxon>Brachyura</taxon>
        <taxon>Eubrachyura</taxon>
        <taxon>Portunoidea</taxon>
        <taxon>Portunidae</taxon>
        <taxon>Portuninae</taxon>
        <taxon>Portunus</taxon>
    </lineage>
</organism>
<dbReference type="Proteomes" id="UP000324222">
    <property type="component" value="Unassembled WGS sequence"/>
</dbReference>
<dbReference type="AlphaFoldDB" id="A0A5B7D8Q3"/>
<comment type="caution">
    <text evidence="2">The sequence shown here is derived from an EMBL/GenBank/DDBJ whole genome shotgun (WGS) entry which is preliminary data.</text>
</comment>
<feature type="region of interest" description="Disordered" evidence="1">
    <location>
        <begin position="67"/>
        <end position="93"/>
    </location>
</feature>
<sequence>MARHSPLTGVGGAAIAAKKEKGHCLHVPPLREAAWGGRLGCALPPPRCDTTGGVAEKPAMEDGRADKLTWIPPSHSERTTSSILSSARMASID</sequence>